<accession>A0ACB6QKB7</accession>
<evidence type="ECO:0000313" key="1">
    <source>
        <dbReference type="EMBL" id="KAF2466581.1"/>
    </source>
</evidence>
<organism evidence="1 2">
    <name type="scientific">Lindgomyces ingoldianus</name>
    <dbReference type="NCBI Taxonomy" id="673940"/>
    <lineage>
        <taxon>Eukaryota</taxon>
        <taxon>Fungi</taxon>
        <taxon>Dikarya</taxon>
        <taxon>Ascomycota</taxon>
        <taxon>Pezizomycotina</taxon>
        <taxon>Dothideomycetes</taxon>
        <taxon>Pleosporomycetidae</taxon>
        <taxon>Pleosporales</taxon>
        <taxon>Lindgomycetaceae</taxon>
        <taxon>Lindgomyces</taxon>
    </lineage>
</organism>
<evidence type="ECO:0000313" key="2">
    <source>
        <dbReference type="Proteomes" id="UP000799755"/>
    </source>
</evidence>
<gene>
    <name evidence="1" type="ORF">BDR25DRAFT_359475</name>
</gene>
<dbReference type="EMBL" id="MU003524">
    <property type="protein sequence ID" value="KAF2466581.1"/>
    <property type="molecule type" value="Genomic_DNA"/>
</dbReference>
<protein>
    <submittedName>
        <fullName evidence="1">Uncharacterized protein</fullName>
    </submittedName>
</protein>
<dbReference type="Proteomes" id="UP000799755">
    <property type="component" value="Unassembled WGS sequence"/>
</dbReference>
<proteinExistence type="predicted"/>
<reference evidence="1" key="1">
    <citation type="journal article" date="2020" name="Stud. Mycol.">
        <title>101 Dothideomycetes genomes: a test case for predicting lifestyles and emergence of pathogens.</title>
        <authorList>
            <person name="Haridas S."/>
            <person name="Albert R."/>
            <person name="Binder M."/>
            <person name="Bloem J."/>
            <person name="Labutti K."/>
            <person name="Salamov A."/>
            <person name="Andreopoulos B."/>
            <person name="Baker S."/>
            <person name="Barry K."/>
            <person name="Bills G."/>
            <person name="Bluhm B."/>
            <person name="Cannon C."/>
            <person name="Castanera R."/>
            <person name="Culley D."/>
            <person name="Daum C."/>
            <person name="Ezra D."/>
            <person name="Gonzalez J."/>
            <person name="Henrissat B."/>
            <person name="Kuo A."/>
            <person name="Liang C."/>
            <person name="Lipzen A."/>
            <person name="Lutzoni F."/>
            <person name="Magnuson J."/>
            <person name="Mondo S."/>
            <person name="Nolan M."/>
            <person name="Ohm R."/>
            <person name="Pangilinan J."/>
            <person name="Park H.-J."/>
            <person name="Ramirez L."/>
            <person name="Alfaro M."/>
            <person name="Sun H."/>
            <person name="Tritt A."/>
            <person name="Yoshinaga Y."/>
            <person name="Zwiers L.-H."/>
            <person name="Turgeon B."/>
            <person name="Goodwin S."/>
            <person name="Spatafora J."/>
            <person name="Crous P."/>
            <person name="Grigoriev I."/>
        </authorList>
    </citation>
    <scope>NUCLEOTIDE SEQUENCE</scope>
    <source>
        <strain evidence="1">ATCC 200398</strain>
    </source>
</reference>
<keyword evidence="2" id="KW-1185">Reference proteome</keyword>
<name>A0ACB6QKB7_9PLEO</name>
<sequence length="274" mass="29669">MLLSEACEKLLRRICHHLEREDAPYSTYSDYPCYTQQIAVLFNFLLHIIGSGCSRSIPGMMPTIHYPGQKVLERQRLISSCRRLGSCTVSQAASLPEAYITATSLSLLTFSPKSLPPTQLYPASPKTNHNVSITVPEHVYLHLEPEPQPQPQTCAEALSVDQGTHWGPVHQCAAHIGPFTVCKGCRVAFSQRPSAANATGVTHQGARGLVCSTCANEAVARHGNGYRGCRCGDAWTCAACRSAELAVLMAYAQGLRDGKCARFARIVGGLGRAE</sequence>
<comment type="caution">
    <text evidence="1">The sequence shown here is derived from an EMBL/GenBank/DDBJ whole genome shotgun (WGS) entry which is preliminary data.</text>
</comment>